<dbReference type="EMBL" id="CP066690">
    <property type="protein sequence ID" value="QQG44989.1"/>
    <property type="molecule type" value="Genomic_DNA"/>
</dbReference>
<organism evidence="1 2">
    <name type="scientific">Candidatus Sungiibacteriota bacterium</name>
    <dbReference type="NCBI Taxonomy" id="2750080"/>
    <lineage>
        <taxon>Bacteria</taxon>
        <taxon>Candidatus Sungiibacteriota</taxon>
    </lineage>
</organism>
<proteinExistence type="predicted"/>
<dbReference type="AlphaFoldDB" id="A0A7T5UPM0"/>
<dbReference type="Proteomes" id="UP000595618">
    <property type="component" value="Chromosome"/>
</dbReference>
<sequence>MPEALAVCGLDFAKLKATGQDPCWAMFAAIEQAQLFAALLEFQKKIRAKD</sequence>
<evidence type="ECO:0000313" key="2">
    <source>
        <dbReference type="Proteomes" id="UP000595618"/>
    </source>
</evidence>
<gene>
    <name evidence="1" type="ORF">HYW89_03215</name>
</gene>
<name>A0A7T5UPM0_9BACT</name>
<accession>A0A7T5UPM0</accession>
<evidence type="ECO:0000313" key="1">
    <source>
        <dbReference type="EMBL" id="QQG44989.1"/>
    </source>
</evidence>
<reference evidence="1 2" key="1">
    <citation type="submission" date="2020-07" db="EMBL/GenBank/DDBJ databases">
        <title>Huge and variable diversity of episymbiotic CPR bacteria and DPANN archaea in groundwater ecosystems.</title>
        <authorList>
            <person name="He C.Y."/>
            <person name="Keren R."/>
            <person name="Whittaker M."/>
            <person name="Farag I.F."/>
            <person name="Doudna J."/>
            <person name="Cate J.H.D."/>
            <person name="Banfield J.F."/>
        </authorList>
    </citation>
    <scope>NUCLEOTIDE SEQUENCE [LARGE SCALE GENOMIC DNA]</scope>
    <source>
        <strain evidence="1">NC_groundwater_541_Ag_S-0.1um_46_50</strain>
    </source>
</reference>
<protein>
    <submittedName>
        <fullName evidence="1">Uncharacterized protein</fullName>
    </submittedName>
</protein>